<evidence type="ECO:0000313" key="4">
    <source>
        <dbReference type="Proteomes" id="UP001139516"/>
    </source>
</evidence>
<evidence type="ECO:0008006" key="5">
    <source>
        <dbReference type="Google" id="ProtNLM"/>
    </source>
</evidence>
<organism evidence="3 4">
    <name type="scientific">Roseomonas acroporae</name>
    <dbReference type="NCBI Taxonomy" id="2937791"/>
    <lineage>
        <taxon>Bacteria</taxon>
        <taxon>Pseudomonadati</taxon>
        <taxon>Pseudomonadota</taxon>
        <taxon>Alphaproteobacteria</taxon>
        <taxon>Acetobacterales</taxon>
        <taxon>Roseomonadaceae</taxon>
        <taxon>Roseomonas</taxon>
    </lineage>
</organism>
<dbReference type="Proteomes" id="UP001139516">
    <property type="component" value="Unassembled WGS sequence"/>
</dbReference>
<dbReference type="RefSeq" id="WP_282572304.1">
    <property type="nucleotide sequence ID" value="NZ_JALPRX010000146.1"/>
</dbReference>
<dbReference type="GO" id="GO:0005509">
    <property type="term" value="F:calcium ion binding"/>
    <property type="evidence" value="ECO:0007669"/>
    <property type="project" value="InterPro"/>
</dbReference>
<dbReference type="AlphaFoldDB" id="A0A9X1YFL7"/>
<dbReference type="PANTHER" id="PTHR38340:SF1">
    <property type="entry name" value="S-LAYER PROTEIN"/>
    <property type="match status" value="1"/>
</dbReference>
<dbReference type="Pfam" id="PF00353">
    <property type="entry name" value="HemolysinCabind"/>
    <property type="match status" value="4"/>
</dbReference>
<dbReference type="InterPro" id="IPR050557">
    <property type="entry name" value="RTX_toxin/Mannuronan_C5-epim"/>
</dbReference>
<dbReference type="PROSITE" id="PS00330">
    <property type="entry name" value="HEMOLYSIN_CALCIUM"/>
    <property type="match status" value="1"/>
</dbReference>
<dbReference type="GO" id="GO:0005576">
    <property type="term" value="C:extracellular region"/>
    <property type="evidence" value="ECO:0007669"/>
    <property type="project" value="UniProtKB-SubCell"/>
</dbReference>
<gene>
    <name evidence="3" type="ORF">M0638_25865</name>
</gene>
<evidence type="ECO:0000313" key="3">
    <source>
        <dbReference type="EMBL" id="MCK8787787.1"/>
    </source>
</evidence>
<dbReference type="InterPro" id="IPR001343">
    <property type="entry name" value="Hemolysn_Ca-bd"/>
</dbReference>
<evidence type="ECO:0000256" key="2">
    <source>
        <dbReference type="ARBA" id="ARBA00022525"/>
    </source>
</evidence>
<reference evidence="3" key="1">
    <citation type="submission" date="2022-04" db="EMBL/GenBank/DDBJ databases">
        <title>Roseomonas acroporae sp. nov., isolated from coral Acropora digitifera.</title>
        <authorList>
            <person name="Sun H."/>
        </authorList>
    </citation>
    <scope>NUCLEOTIDE SEQUENCE</scope>
    <source>
        <strain evidence="3">NAR14</strain>
    </source>
</reference>
<keyword evidence="2" id="KW-0964">Secreted</keyword>
<accession>A0A9X1YFL7</accession>
<sequence length="350" mass="35707">IMLGGTGDDTYVLDSPGDEVVENANAGNDTIMAPFSYTLGLHLENLVLTGTGSFYGAGNAYDNRITANNSGDSLFGAEGNDTLTGGTGNDYLDGGTGIDTMAGGAGDDTYIVDNAADKVIEAAGGGNDAIRISVSYVVPANVETIYMDGNSAINADARGLTTNIGLFGNGASNQLWGGSGNDYIDGGAGADVMTGGAGNDTYIVDNSGDQVVESANGGDDMVMTSANWAVANNVETVYLTGTANLWARGNATGGSVYGNDGNNTLESGTGNNRFTGGNGYDTFVLNAGGHMTITDFRSGTDKIDLSAFHGQLGSMTTSTDWGGILLSFASGETIYLYSNYGITRSGDYII</sequence>
<keyword evidence="4" id="KW-1185">Reference proteome</keyword>
<protein>
    <recommendedName>
        <fullName evidence="5">Hemolysin type calcium-binding protein</fullName>
    </recommendedName>
</protein>
<dbReference type="InterPro" id="IPR018511">
    <property type="entry name" value="Hemolysin-typ_Ca-bd_CS"/>
</dbReference>
<proteinExistence type="predicted"/>
<dbReference type="EMBL" id="JALPRX010000146">
    <property type="protein sequence ID" value="MCK8787787.1"/>
    <property type="molecule type" value="Genomic_DNA"/>
</dbReference>
<dbReference type="SUPFAM" id="SSF51120">
    <property type="entry name" value="beta-Roll"/>
    <property type="match status" value="2"/>
</dbReference>
<dbReference type="PANTHER" id="PTHR38340">
    <property type="entry name" value="S-LAYER PROTEIN"/>
    <property type="match status" value="1"/>
</dbReference>
<evidence type="ECO:0000256" key="1">
    <source>
        <dbReference type="ARBA" id="ARBA00004613"/>
    </source>
</evidence>
<comment type="caution">
    <text evidence="3">The sequence shown here is derived from an EMBL/GenBank/DDBJ whole genome shotgun (WGS) entry which is preliminary data.</text>
</comment>
<comment type="subcellular location">
    <subcellularLocation>
        <location evidence="1">Secreted</location>
    </subcellularLocation>
</comment>
<dbReference type="InterPro" id="IPR011049">
    <property type="entry name" value="Serralysin-like_metalloprot_C"/>
</dbReference>
<dbReference type="PRINTS" id="PR00313">
    <property type="entry name" value="CABNDNGRPT"/>
</dbReference>
<feature type="non-terminal residue" evidence="3">
    <location>
        <position position="1"/>
    </location>
</feature>
<name>A0A9X1YFL7_9PROT</name>
<dbReference type="Gene3D" id="2.150.10.10">
    <property type="entry name" value="Serralysin-like metalloprotease, C-terminal"/>
    <property type="match status" value="2"/>
</dbReference>